<evidence type="ECO:0000256" key="1">
    <source>
        <dbReference type="SAM" id="MobiDB-lite"/>
    </source>
</evidence>
<evidence type="ECO:0000313" key="3">
    <source>
        <dbReference type="Proteomes" id="UP001165685"/>
    </source>
</evidence>
<protein>
    <recommendedName>
        <fullName evidence="4">ParB/Sulfiredoxin domain-containing protein</fullName>
    </recommendedName>
</protein>
<feature type="region of interest" description="Disordered" evidence="1">
    <location>
        <begin position="210"/>
        <end position="239"/>
    </location>
</feature>
<organism evidence="2 3">
    <name type="scientific">Nocardiopsis suaedae</name>
    <dbReference type="NCBI Taxonomy" id="3018444"/>
    <lineage>
        <taxon>Bacteria</taxon>
        <taxon>Bacillati</taxon>
        <taxon>Actinomycetota</taxon>
        <taxon>Actinomycetes</taxon>
        <taxon>Streptosporangiales</taxon>
        <taxon>Nocardiopsidaceae</taxon>
        <taxon>Nocardiopsis</taxon>
    </lineage>
</organism>
<accession>A0ABT4TVN1</accession>
<evidence type="ECO:0008006" key="4">
    <source>
        <dbReference type="Google" id="ProtNLM"/>
    </source>
</evidence>
<keyword evidence="3" id="KW-1185">Reference proteome</keyword>
<gene>
    <name evidence="2" type="ORF">O4U47_29905</name>
</gene>
<sequence>MTRAGSGRTGAASDSAGPAGLASTTARLVEACASARTGAVPFSAFEASFRHGDISRKVRSRLDWSLLERLVRDGGAAIRVRREASPAWAAAHTAYSVWYTDDSGTFADFHHPAAAPIPFHRITRHFGALPSASRATVRSMAAFFEARRGAVLPVTEIVTLELGEGRVVVLDGNHRLAAVFLKRGNRPAPLPVMFVEYRVTAPLSADLLPDLSHHRPTAAPTGAGTDGARPGGGEEAASA</sequence>
<reference evidence="2" key="1">
    <citation type="submission" date="2023-01" db="EMBL/GenBank/DDBJ databases">
        <title>Draft genome sequence of Nocardiopsis sp. LSu2-4 isolated from halophytes.</title>
        <authorList>
            <person name="Duangmal K."/>
            <person name="Chantavorakit T."/>
        </authorList>
    </citation>
    <scope>NUCLEOTIDE SEQUENCE</scope>
    <source>
        <strain evidence="2">LSu2-4</strain>
    </source>
</reference>
<dbReference type="EMBL" id="JAQFWP010000102">
    <property type="protein sequence ID" value="MDA2808758.1"/>
    <property type="molecule type" value="Genomic_DNA"/>
</dbReference>
<name>A0ABT4TVN1_9ACTN</name>
<comment type="caution">
    <text evidence="2">The sequence shown here is derived from an EMBL/GenBank/DDBJ whole genome shotgun (WGS) entry which is preliminary data.</text>
</comment>
<proteinExistence type="predicted"/>
<feature type="compositionally biased region" description="Low complexity" evidence="1">
    <location>
        <begin position="217"/>
        <end position="228"/>
    </location>
</feature>
<feature type="compositionally biased region" description="Gly residues" evidence="1">
    <location>
        <begin position="229"/>
        <end position="239"/>
    </location>
</feature>
<dbReference type="Proteomes" id="UP001165685">
    <property type="component" value="Unassembled WGS sequence"/>
</dbReference>
<evidence type="ECO:0000313" key="2">
    <source>
        <dbReference type="EMBL" id="MDA2808758.1"/>
    </source>
</evidence>